<evidence type="ECO:0000313" key="2">
    <source>
        <dbReference type="Proteomes" id="UP000551758"/>
    </source>
</evidence>
<gene>
    <name evidence="1" type="ORF">HPG69_001106</name>
</gene>
<name>A0A7J7E621_DICBM</name>
<dbReference type="AlphaFoldDB" id="A0A7J7E621"/>
<sequence>LTMASGYAMMSPICLVQNQKNQLTINREALKILDDISQPVVVVGDSKNDMWIFTLAVLLSHLSTTA</sequence>
<accession>A0A7J7E621</accession>
<keyword evidence="2" id="KW-1185">Reference proteome</keyword>
<dbReference type="InterPro" id="IPR027417">
    <property type="entry name" value="P-loop_NTPase"/>
</dbReference>
<dbReference type="Proteomes" id="UP000551758">
    <property type="component" value="Unassembled WGS sequence"/>
</dbReference>
<organism evidence="1 2">
    <name type="scientific">Diceros bicornis minor</name>
    <name type="common">South-central black rhinoceros</name>
    <dbReference type="NCBI Taxonomy" id="77932"/>
    <lineage>
        <taxon>Eukaryota</taxon>
        <taxon>Metazoa</taxon>
        <taxon>Chordata</taxon>
        <taxon>Craniata</taxon>
        <taxon>Vertebrata</taxon>
        <taxon>Euteleostomi</taxon>
        <taxon>Mammalia</taxon>
        <taxon>Eutheria</taxon>
        <taxon>Laurasiatheria</taxon>
        <taxon>Perissodactyla</taxon>
        <taxon>Rhinocerotidae</taxon>
        <taxon>Diceros</taxon>
    </lineage>
</organism>
<dbReference type="PANTHER" id="PTHR10751">
    <property type="entry name" value="GUANYLATE BINDING PROTEIN"/>
    <property type="match status" value="1"/>
</dbReference>
<proteinExistence type="predicted"/>
<evidence type="ECO:0000313" key="1">
    <source>
        <dbReference type="EMBL" id="KAF5911139.1"/>
    </source>
</evidence>
<feature type="non-terminal residue" evidence="1">
    <location>
        <position position="66"/>
    </location>
</feature>
<reference evidence="1 2" key="1">
    <citation type="journal article" date="2020" name="Mol. Biol. Evol.">
        <title>Interspecific Gene Flow and the Evolution of Specialization in Black and White Rhinoceros.</title>
        <authorList>
            <person name="Moodley Y."/>
            <person name="Westbury M.V."/>
            <person name="Russo I.M."/>
            <person name="Gopalakrishnan S."/>
            <person name="Rakotoarivelo A."/>
            <person name="Olsen R.A."/>
            <person name="Prost S."/>
            <person name="Tunstall T."/>
            <person name="Ryder O.A."/>
            <person name="Dalen L."/>
            <person name="Bruford M.W."/>
        </authorList>
    </citation>
    <scope>NUCLEOTIDE SEQUENCE [LARGE SCALE GENOMIC DNA]</scope>
    <source>
        <strain evidence="1">SBR-YM</strain>
        <tissue evidence="1">Skin</tissue>
    </source>
</reference>
<dbReference type="EMBL" id="JACDTQ010004046">
    <property type="protein sequence ID" value="KAF5911139.1"/>
    <property type="molecule type" value="Genomic_DNA"/>
</dbReference>
<dbReference type="Gene3D" id="3.40.50.300">
    <property type="entry name" value="P-loop containing nucleotide triphosphate hydrolases"/>
    <property type="match status" value="1"/>
</dbReference>
<protein>
    <submittedName>
        <fullName evidence="1">Uncharacterized protein</fullName>
    </submittedName>
</protein>
<comment type="caution">
    <text evidence="1">The sequence shown here is derived from an EMBL/GenBank/DDBJ whole genome shotgun (WGS) entry which is preliminary data.</text>
</comment>